<dbReference type="EMBL" id="CATOUU010001038">
    <property type="protein sequence ID" value="CAI9968496.1"/>
    <property type="molecule type" value="Genomic_DNA"/>
</dbReference>
<evidence type="ECO:0000313" key="2">
    <source>
        <dbReference type="EMBL" id="CAL6080310.1"/>
    </source>
</evidence>
<dbReference type="AlphaFoldDB" id="A0AA86R760"/>
<keyword evidence="3" id="KW-1185">Reference proteome</keyword>
<name>A0AA86R760_9EUKA</name>
<organism evidence="1">
    <name type="scientific">Hexamita inflata</name>
    <dbReference type="NCBI Taxonomy" id="28002"/>
    <lineage>
        <taxon>Eukaryota</taxon>
        <taxon>Metamonada</taxon>
        <taxon>Diplomonadida</taxon>
        <taxon>Hexamitidae</taxon>
        <taxon>Hexamitinae</taxon>
        <taxon>Hexamita</taxon>
    </lineage>
</organism>
<accession>A0AA86R760</accession>
<sequence length="191" mass="22469">MSQFKELFGSTFTNIVNLKAGLQCKEISDAHNEFLLRQDGVKFDIWKDMAKILKVSPKKIHDYYHNTWSKQFSDDINPYRDEIKSLIQMTQFSHSIQETVKHAITELKKLYPKLNLHYQTVYQYVNYQVKNNLKNLPAIPTCFTVKQEESSETKEDRKPSSQQITELFDTFEHTALPFYESLFPIADFDAL</sequence>
<protein>
    <submittedName>
        <fullName evidence="1">Uncharacterized protein</fullName>
    </submittedName>
</protein>
<evidence type="ECO:0000313" key="1">
    <source>
        <dbReference type="EMBL" id="CAI9968496.1"/>
    </source>
</evidence>
<gene>
    <name evidence="1" type="ORF">HINF_LOCUS56141</name>
    <name evidence="2" type="ORF">HINF_LOCUS59807</name>
</gene>
<comment type="caution">
    <text evidence="1">The sequence shown here is derived from an EMBL/GenBank/DDBJ whole genome shotgun (WGS) entry which is preliminary data.</text>
</comment>
<dbReference type="EMBL" id="CAXDID020000345">
    <property type="protein sequence ID" value="CAL6080310.1"/>
    <property type="molecule type" value="Genomic_DNA"/>
</dbReference>
<evidence type="ECO:0000313" key="3">
    <source>
        <dbReference type="Proteomes" id="UP001642409"/>
    </source>
</evidence>
<proteinExistence type="predicted"/>
<reference evidence="1" key="1">
    <citation type="submission" date="2023-06" db="EMBL/GenBank/DDBJ databases">
        <authorList>
            <person name="Kurt Z."/>
        </authorList>
    </citation>
    <scope>NUCLEOTIDE SEQUENCE</scope>
</reference>
<dbReference type="Proteomes" id="UP001642409">
    <property type="component" value="Unassembled WGS sequence"/>
</dbReference>
<reference evidence="2 3" key="2">
    <citation type="submission" date="2024-07" db="EMBL/GenBank/DDBJ databases">
        <authorList>
            <person name="Akdeniz Z."/>
        </authorList>
    </citation>
    <scope>NUCLEOTIDE SEQUENCE [LARGE SCALE GENOMIC DNA]</scope>
</reference>